<dbReference type="PANTHER" id="PTHR43184">
    <property type="entry name" value="MAJOR FACILITATOR SUPERFAMILY TRANSPORTER 16, ISOFORM B"/>
    <property type="match status" value="1"/>
</dbReference>
<dbReference type="AlphaFoldDB" id="A0AAN8TNM6"/>
<reference evidence="6 7" key="1">
    <citation type="submission" date="2024-02" db="EMBL/GenBank/DDBJ databases">
        <title>de novo genome assembly of Solanum bulbocastanum strain 11H21.</title>
        <authorList>
            <person name="Hosaka A.J."/>
        </authorList>
    </citation>
    <scope>NUCLEOTIDE SEQUENCE [LARGE SCALE GENOMIC DNA]</scope>
    <source>
        <tissue evidence="6">Young leaves</tissue>
    </source>
</reference>
<sequence>MEEYEAVGSLVISILLKYGWGWSMIVPSILIAFSGMIVFLLLTVHPKSVECNNDEVLSLGKEDEEVNEPLTRSNREEKLVVGFSEARMFPGVEMSKVLLHLVKLIEKHNDQIATFETWDIGKPYKQAVKIGVHW</sequence>
<comment type="caution">
    <text evidence="6">The sequence shown here is derived from an EMBL/GenBank/DDBJ whole genome shotgun (WGS) entry which is preliminary data.</text>
</comment>
<evidence type="ECO:0000256" key="4">
    <source>
        <dbReference type="ARBA" id="ARBA00023136"/>
    </source>
</evidence>
<dbReference type="Gene3D" id="3.40.605.10">
    <property type="entry name" value="Aldehyde Dehydrogenase, Chain A, domain 1"/>
    <property type="match status" value="1"/>
</dbReference>
<dbReference type="PANTHER" id="PTHR43184:SF16">
    <property type="entry name" value="MAJOR FACILITATOR SUPERFAMILY (MFS) PROFILE DOMAIN-CONTAINING PROTEIN"/>
    <property type="match status" value="1"/>
</dbReference>
<dbReference type="Proteomes" id="UP001371456">
    <property type="component" value="Unassembled WGS sequence"/>
</dbReference>
<evidence type="ECO:0000256" key="2">
    <source>
        <dbReference type="ARBA" id="ARBA00022692"/>
    </source>
</evidence>
<dbReference type="GO" id="GO:0016491">
    <property type="term" value="F:oxidoreductase activity"/>
    <property type="evidence" value="ECO:0007669"/>
    <property type="project" value="InterPro"/>
</dbReference>
<gene>
    <name evidence="6" type="ORF">RDI58_012604</name>
</gene>
<name>A0AAN8TNM6_SOLBU</name>
<evidence type="ECO:0000256" key="1">
    <source>
        <dbReference type="ARBA" id="ARBA00004141"/>
    </source>
</evidence>
<dbReference type="EMBL" id="JBANQN010000005">
    <property type="protein sequence ID" value="KAK6788806.1"/>
    <property type="molecule type" value="Genomic_DNA"/>
</dbReference>
<evidence type="ECO:0000256" key="5">
    <source>
        <dbReference type="SAM" id="Phobius"/>
    </source>
</evidence>
<keyword evidence="2 5" id="KW-0812">Transmembrane</keyword>
<dbReference type="InterPro" id="IPR016162">
    <property type="entry name" value="Ald_DH_N"/>
</dbReference>
<dbReference type="GO" id="GO:0055062">
    <property type="term" value="P:phosphate ion homeostasis"/>
    <property type="evidence" value="ECO:0007669"/>
    <property type="project" value="TreeGrafter"/>
</dbReference>
<feature type="transmembrane region" description="Helical" evidence="5">
    <location>
        <begin position="20"/>
        <end position="42"/>
    </location>
</feature>
<organism evidence="6 7">
    <name type="scientific">Solanum bulbocastanum</name>
    <name type="common">Wild potato</name>
    <dbReference type="NCBI Taxonomy" id="147425"/>
    <lineage>
        <taxon>Eukaryota</taxon>
        <taxon>Viridiplantae</taxon>
        <taxon>Streptophyta</taxon>
        <taxon>Embryophyta</taxon>
        <taxon>Tracheophyta</taxon>
        <taxon>Spermatophyta</taxon>
        <taxon>Magnoliopsida</taxon>
        <taxon>eudicotyledons</taxon>
        <taxon>Gunneridae</taxon>
        <taxon>Pentapetalae</taxon>
        <taxon>asterids</taxon>
        <taxon>lamiids</taxon>
        <taxon>Solanales</taxon>
        <taxon>Solanaceae</taxon>
        <taxon>Solanoideae</taxon>
        <taxon>Solaneae</taxon>
        <taxon>Solanum</taxon>
    </lineage>
</organism>
<evidence type="ECO:0000313" key="6">
    <source>
        <dbReference type="EMBL" id="KAK6788806.1"/>
    </source>
</evidence>
<proteinExistence type="predicted"/>
<evidence type="ECO:0000256" key="3">
    <source>
        <dbReference type="ARBA" id="ARBA00022989"/>
    </source>
</evidence>
<accession>A0AAN8TNM6</accession>
<dbReference type="GO" id="GO:0016020">
    <property type="term" value="C:membrane"/>
    <property type="evidence" value="ECO:0007669"/>
    <property type="project" value="UniProtKB-SubCell"/>
</dbReference>
<protein>
    <submittedName>
        <fullName evidence="6">Uncharacterized protein</fullName>
    </submittedName>
</protein>
<keyword evidence="7" id="KW-1185">Reference proteome</keyword>
<keyword evidence="3 5" id="KW-1133">Transmembrane helix</keyword>
<evidence type="ECO:0000313" key="7">
    <source>
        <dbReference type="Proteomes" id="UP001371456"/>
    </source>
</evidence>
<comment type="subcellular location">
    <subcellularLocation>
        <location evidence="1">Membrane</location>
        <topology evidence="1">Multi-pass membrane protein</topology>
    </subcellularLocation>
</comment>
<keyword evidence="4 5" id="KW-0472">Membrane</keyword>